<comment type="caution">
    <text evidence="10">The sequence shown here is derived from an EMBL/GenBank/DDBJ whole genome shotgun (WGS) entry which is preliminary data.</text>
</comment>
<feature type="binding site" evidence="8">
    <location>
        <position position="245"/>
    </location>
    <ligand>
        <name>L-glutamine</name>
        <dbReference type="ChEBI" id="CHEBI:58359"/>
    </ligand>
</feature>
<feature type="domain" description="Carbamoyl-phosphate synthase small subunit N-terminal" evidence="9">
    <location>
        <begin position="1"/>
        <end position="130"/>
    </location>
</feature>
<keyword evidence="8" id="KW-0665">Pyrimidine biosynthesis</keyword>
<evidence type="ECO:0000256" key="2">
    <source>
        <dbReference type="ARBA" id="ARBA00007800"/>
    </source>
</evidence>
<dbReference type="PRINTS" id="PR00097">
    <property type="entry name" value="ANTSNTHASEII"/>
</dbReference>
<evidence type="ECO:0000313" key="11">
    <source>
        <dbReference type="Proteomes" id="UP000050326"/>
    </source>
</evidence>
<dbReference type="SMART" id="SM01097">
    <property type="entry name" value="CPSase_sm_chain"/>
    <property type="match status" value="1"/>
</dbReference>
<dbReference type="STRING" id="36849.OXPF_04350"/>
<dbReference type="UniPathway" id="UPA00068">
    <property type="reaction ID" value="UER00171"/>
</dbReference>
<keyword evidence="4 8" id="KW-0547">Nucleotide-binding</keyword>
<feature type="binding site" evidence="8">
    <location>
        <position position="44"/>
    </location>
    <ligand>
        <name>L-glutamine</name>
        <dbReference type="ChEBI" id="CHEBI:58359"/>
    </ligand>
</feature>
<feature type="binding site" evidence="8">
    <location>
        <position position="288"/>
    </location>
    <ligand>
        <name>L-glutamine</name>
        <dbReference type="ChEBI" id="CHEBI:58359"/>
    </ligand>
</feature>
<evidence type="ECO:0000256" key="6">
    <source>
        <dbReference type="ARBA" id="ARBA00022962"/>
    </source>
</evidence>
<dbReference type="NCBIfam" id="NF009475">
    <property type="entry name" value="PRK12838.1"/>
    <property type="match status" value="1"/>
</dbReference>
<keyword evidence="8" id="KW-0055">Arginine biosynthesis</keyword>
<comment type="similarity">
    <text evidence="2 8">Belongs to the CarA family.</text>
</comment>
<dbReference type="RefSeq" id="WP_054873569.1">
    <property type="nucleotide sequence ID" value="NZ_LKET01000016.1"/>
</dbReference>
<dbReference type="InterPro" id="IPR006274">
    <property type="entry name" value="CarbamoylP_synth_ssu"/>
</dbReference>
<comment type="catalytic activity">
    <reaction evidence="7 8">
        <text>hydrogencarbonate + L-glutamine + 2 ATP + H2O = carbamoyl phosphate + L-glutamate + 2 ADP + phosphate + 2 H(+)</text>
        <dbReference type="Rhea" id="RHEA:18633"/>
        <dbReference type="ChEBI" id="CHEBI:15377"/>
        <dbReference type="ChEBI" id="CHEBI:15378"/>
        <dbReference type="ChEBI" id="CHEBI:17544"/>
        <dbReference type="ChEBI" id="CHEBI:29985"/>
        <dbReference type="ChEBI" id="CHEBI:30616"/>
        <dbReference type="ChEBI" id="CHEBI:43474"/>
        <dbReference type="ChEBI" id="CHEBI:58228"/>
        <dbReference type="ChEBI" id="CHEBI:58359"/>
        <dbReference type="ChEBI" id="CHEBI:456216"/>
        <dbReference type="EC" id="6.3.5.5"/>
    </reaction>
</comment>
<gene>
    <name evidence="10" type="primary">carA_1</name>
    <name evidence="8" type="synonym">carA</name>
    <name evidence="10" type="ORF">OXPF_04350</name>
</gene>
<dbReference type="InterPro" id="IPR050472">
    <property type="entry name" value="Anth_synth/Amidotransfase"/>
</dbReference>
<evidence type="ECO:0000256" key="1">
    <source>
        <dbReference type="ARBA" id="ARBA00005077"/>
    </source>
</evidence>
<comment type="pathway">
    <text evidence="8">Pyrimidine metabolism; UMP biosynthesis via de novo pathway; (S)-dihydroorotate from bicarbonate: step 1/3.</text>
</comment>
<organism evidence="10 11">
    <name type="scientific">Oxobacter pfennigii</name>
    <dbReference type="NCBI Taxonomy" id="36849"/>
    <lineage>
        <taxon>Bacteria</taxon>
        <taxon>Bacillati</taxon>
        <taxon>Bacillota</taxon>
        <taxon>Clostridia</taxon>
        <taxon>Eubacteriales</taxon>
        <taxon>Clostridiaceae</taxon>
        <taxon>Oxobacter</taxon>
    </lineage>
</organism>
<dbReference type="InterPro" id="IPR035686">
    <property type="entry name" value="CPSase_GATase1"/>
</dbReference>
<keyword evidence="8" id="KW-0028">Amino-acid biosynthesis</keyword>
<feature type="region of interest" description="CPSase" evidence="8">
    <location>
        <begin position="1"/>
        <end position="168"/>
    </location>
</feature>
<comment type="pathway">
    <text evidence="1 8">Amino-acid biosynthesis; L-arginine biosynthesis; carbamoyl phosphate from bicarbonate: step 1/1.</text>
</comment>
<dbReference type="EC" id="6.3.5.5" evidence="8"/>
<dbReference type="PANTHER" id="PTHR43418:SF7">
    <property type="entry name" value="CARBAMOYL-PHOSPHATE SYNTHASE SMALL CHAIN"/>
    <property type="match status" value="1"/>
</dbReference>
<feature type="binding site" evidence="8">
    <location>
        <position position="289"/>
    </location>
    <ligand>
        <name>L-glutamine</name>
        <dbReference type="ChEBI" id="CHEBI:58359"/>
    </ligand>
</feature>
<dbReference type="Pfam" id="PF00117">
    <property type="entry name" value="GATase"/>
    <property type="match status" value="1"/>
</dbReference>
<accession>A0A0P8WDG0</accession>
<feature type="active site" evidence="8">
    <location>
        <position position="330"/>
    </location>
</feature>
<dbReference type="InterPro" id="IPR017926">
    <property type="entry name" value="GATASE"/>
</dbReference>
<dbReference type="InterPro" id="IPR029062">
    <property type="entry name" value="Class_I_gatase-like"/>
</dbReference>
<dbReference type="Proteomes" id="UP000050326">
    <property type="component" value="Unassembled WGS sequence"/>
</dbReference>
<feature type="active site" description="Nucleophile" evidence="8">
    <location>
        <position position="244"/>
    </location>
</feature>
<dbReference type="PANTHER" id="PTHR43418">
    <property type="entry name" value="MULTIFUNCTIONAL TRYPTOPHAN BIOSYNTHESIS PROTEIN-RELATED"/>
    <property type="match status" value="1"/>
</dbReference>
<dbReference type="PATRIC" id="fig|36849.3.peg.460"/>
<dbReference type="Gene3D" id="3.50.30.20">
    <property type="entry name" value="Carbamoyl-phosphate synthase small subunit, N-terminal domain"/>
    <property type="match status" value="1"/>
</dbReference>
<protein>
    <recommendedName>
        <fullName evidence="8">Carbamoyl phosphate synthase small chain</fullName>
        <ecNumber evidence="8">6.3.5.5</ecNumber>
    </recommendedName>
    <alternativeName>
        <fullName evidence="8">Carbamoyl phosphate synthetase glutamine chain</fullName>
    </alternativeName>
</protein>
<evidence type="ECO:0000256" key="4">
    <source>
        <dbReference type="ARBA" id="ARBA00022741"/>
    </source>
</evidence>
<sequence length="352" mass="39222">MKGYLVLEDGKILTGELLNGDDTIGEVVFNTSMTGYQEILTDPSYYGQIVVMTYPLIGNYGINQSFNQSKGIKVKGLVTKSISDIDSNCQSQDSLQHFLKINKIPLLHDIDTRYLVKIIREKGVLKGAITGSIRDIDTIQKELDSYSIKDAVANVTTQNPYKEGNGKYRIALIDYGFKYHILKNLIDRDCSVTVYPAKTSAEEIMDLNPHGILLTNGPGDPQDNAESINTIKKLKGNAPIFGICLGHQLMALACDANTVKLKYGHRGANHPVKDLKSNKCYMTSQNHGYSVDTESLNNDMEVTHVNLNDNTIEGIRYKSHPSFTVQFHPEANCGPQDTAYLFDEFIDMVRRS</sequence>
<evidence type="ECO:0000256" key="8">
    <source>
        <dbReference type="HAMAP-Rule" id="MF_01209"/>
    </source>
</evidence>
<dbReference type="GO" id="GO:0006541">
    <property type="term" value="P:glutamine metabolic process"/>
    <property type="evidence" value="ECO:0007669"/>
    <property type="project" value="InterPro"/>
</dbReference>
<feature type="binding site" evidence="8">
    <location>
        <position position="219"/>
    </location>
    <ligand>
        <name>L-glutamine</name>
        <dbReference type="ChEBI" id="CHEBI:58359"/>
    </ligand>
</feature>
<dbReference type="GO" id="GO:0005524">
    <property type="term" value="F:ATP binding"/>
    <property type="evidence" value="ECO:0007669"/>
    <property type="project" value="UniProtKB-UniRule"/>
</dbReference>
<comment type="catalytic activity">
    <reaction evidence="8">
        <text>L-glutamine + H2O = L-glutamate + NH4(+)</text>
        <dbReference type="Rhea" id="RHEA:15889"/>
        <dbReference type="ChEBI" id="CHEBI:15377"/>
        <dbReference type="ChEBI" id="CHEBI:28938"/>
        <dbReference type="ChEBI" id="CHEBI:29985"/>
        <dbReference type="ChEBI" id="CHEBI:58359"/>
    </reaction>
</comment>
<dbReference type="SUPFAM" id="SSF52021">
    <property type="entry name" value="Carbamoyl phosphate synthetase, small subunit N-terminal domain"/>
    <property type="match status" value="1"/>
</dbReference>
<feature type="binding site" evidence="8">
    <location>
        <position position="286"/>
    </location>
    <ligand>
        <name>L-glutamine</name>
        <dbReference type="ChEBI" id="CHEBI:58359"/>
    </ligand>
</feature>
<dbReference type="GO" id="GO:0004359">
    <property type="term" value="F:glutaminase activity"/>
    <property type="evidence" value="ECO:0007669"/>
    <property type="project" value="RHEA"/>
</dbReference>
<comment type="function">
    <text evidence="8">Small subunit of the glutamine-dependent carbamoyl phosphate synthetase (CPSase). CPSase catalyzes the formation of carbamoyl phosphate from the ammonia moiety of glutamine, carbonate, and phosphate donated by ATP, constituting the first step of 2 biosynthetic pathways, one leading to arginine and/or urea and the other to pyrimidine nucleotides. The small subunit (glutamine amidotransferase) binds and cleaves glutamine to supply the large subunit with the substrate ammonia.</text>
</comment>
<feature type="binding site" evidence="8">
    <location>
        <position position="248"/>
    </location>
    <ligand>
        <name>L-glutamine</name>
        <dbReference type="ChEBI" id="CHEBI:58359"/>
    </ligand>
</feature>
<dbReference type="OrthoDB" id="9804328at2"/>
<dbReference type="InterPro" id="IPR002474">
    <property type="entry name" value="CarbamoylP_synth_ssu_N"/>
</dbReference>
<dbReference type="Pfam" id="PF00988">
    <property type="entry name" value="CPSase_sm_chain"/>
    <property type="match status" value="1"/>
</dbReference>
<evidence type="ECO:0000256" key="7">
    <source>
        <dbReference type="ARBA" id="ARBA00048816"/>
    </source>
</evidence>
<dbReference type="GO" id="GO:0006526">
    <property type="term" value="P:L-arginine biosynthetic process"/>
    <property type="evidence" value="ECO:0007669"/>
    <property type="project" value="UniProtKB-UniRule"/>
</dbReference>
<keyword evidence="3 8" id="KW-0436">Ligase</keyword>
<dbReference type="AlphaFoldDB" id="A0A0P8WDG0"/>
<comment type="subunit">
    <text evidence="8">Composed of two chains; the small (or glutamine) chain promotes the hydrolysis of glutamine to ammonia, which is used by the large (or ammonia) chain to synthesize carbamoyl phosphate. Tetramer of heterodimers (alpha,beta)4.</text>
</comment>
<dbReference type="Gene3D" id="3.40.50.880">
    <property type="match status" value="1"/>
</dbReference>
<proteinExistence type="inferred from homology"/>
<dbReference type="PROSITE" id="PS51273">
    <property type="entry name" value="GATASE_TYPE_1"/>
    <property type="match status" value="1"/>
</dbReference>
<keyword evidence="11" id="KW-1185">Reference proteome</keyword>
<dbReference type="SUPFAM" id="SSF52317">
    <property type="entry name" value="Class I glutamine amidotransferase-like"/>
    <property type="match status" value="1"/>
</dbReference>
<dbReference type="GO" id="GO:0006207">
    <property type="term" value="P:'de novo' pyrimidine nucleobase biosynthetic process"/>
    <property type="evidence" value="ECO:0007669"/>
    <property type="project" value="InterPro"/>
</dbReference>
<dbReference type="GO" id="GO:0004088">
    <property type="term" value="F:carbamoyl-phosphate synthase (glutamine-hydrolyzing) activity"/>
    <property type="evidence" value="ECO:0007669"/>
    <property type="project" value="UniProtKB-UniRule"/>
</dbReference>
<evidence type="ECO:0000256" key="3">
    <source>
        <dbReference type="ARBA" id="ARBA00022598"/>
    </source>
</evidence>
<evidence type="ECO:0000259" key="9">
    <source>
        <dbReference type="SMART" id="SM01097"/>
    </source>
</evidence>
<reference evidence="10 11" key="1">
    <citation type="submission" date="2015-09" db="EMBL/GenBank/DDBJ databases">
        <title>Genome sequence of Oxobacter pfennigii DSM 3222.</title>
        <authorList>
            <person name="Poehlein A."/>
            <person name="Bengelsdorf F.R."/>
            <person name="Schiel-Bengelsdorf B."/>
            <person name="Duerre P."/>
            <person name="Daniel R."/>
        </authorList>
    </citation>
    <scope>NUCLEOTIDE SEQUENCE [LARGE SCALE GENOMIC DNA]</scope>
    <source>
        <strain evidence="10 11">DSM 3222</strain>
    </source>
</reference>
<dbReference type="CDD" id="cd01744">
    <property type="entry name" value="GATase1_CPSase"/>
    <property type="match status" value="1"/>
</dbReference>
<dbReference type="InterPro" id="IPR036480">
    <property type="entry name" value="CarbP_synth_ssu_N_sf"/>
</dbReference>
<keyword evidence="6 8" id="KW-0315">Glutamine amidotransferase</keyword>
<dbReference type="EMBL" id="LKET01000016">
    <property type="protein sequence ID" value="KPU45955.1"/>
    <property type="molecule type" value="Genomic_DNA"/>
</dbReference>
<name>A0A0P8WDG0_9CLOT</name>
<feature type="binding site" evidence="8">
    <location>
        <position position="217"/>
    </location>
    <ligand>
        <name>L-glutamine</name>
        <dbReference type="ChEBI" id="CHEBI:58359"/>
    </ligand>
</feature>
<dbReference type="NCBIfam" id="TIGR01368">
    <property type="entry name" value="CPSaseIIsmall"/>
    <property type="match status" value="1"/>
</dbReference>
<dbReference type="HAMAP" id="MF_01209">
    <property type="entry name" value="CPSase_S_chain"/>
    <property type="match status" value="1"/>
</dbReference>
<dbReference type="PRINTS" id="PR00096">
    <property type="entry name" value="GATASE"/>
</dbReference>
<keyword evidence="5 8" id="KW-0067">ATP-binding</keyword>
<evidence type="ECO:0000313" key="10">
    <source>
        <dbReference type="EMBL" id="KPU45955.1"/>
    </source>
</evidence>
<feature type="active site" evidence="8">
    <location>
        <position position="328"/>
    </location>
</feature>
<dbReference type="GO" id="GO:0044205">
    <property type="term" value="P:'de novo' UMP biosynthetic process"/>
    <property type="evidence" value="ECO:0007669"/>
    <property type="project" value="UniProtKB-UniRule"/>
</dbReference>
<evidence type="ECO:0000256" key="5">
    <source>
        <dbReference type="ARBA" id="ARBA00022840"/>
    </source>
</evidence>
<dbReference type="UniPathway" id="UPA00070">
    <property type="reaction ID" value="UER00115"/>
</dbReference>
<dbReference type="PRINTS" id="PR00099">
    <property type="entry name" value="CPSGATASE"/>
</dbReference>